<gene>
    <name evidence="8" type="ORF">NP233_g12900</name>
</gene>
<dbReference type="InterPro" id="IPR027417">
    <property type="entry name" value="P-loop_NTPase"/>
</dbReference>
<evidence type="ECO:0000256" key="6">
    <source>
        <dbReference type="SAM" id="MobiDB-lite"/>
    </source>
</evidence>
<dbReference type="PROSITE" id="PS50089">
    <property type="entry name" value="ZF_RING_2"/>
    <property type="match status" value="1"/>
</dbReference>
<dbReference type="Gene3D" id="3.40.50.300">
    <property type="entry name" value="P-loop containing nucleotide triphosphate hydrolases"/>
    <property type="match status" value="1"/>
</dbReference>
<evidence type="ECO:0000256" key="5">
    <source>
        <dbReference type="PROSITE-ProRule" id="PRU00175"/>
    </source>
</evidence>
<dbReference type="InterPro" id="IPR059033">
    <property type="entry name" value="C144_05_dom"/>
</dbReference>
<comment type="caution">
    <text evidence="8">The sequence shown here is derived from an EMBL/GenBank/DDBJ whole genome shotgun (WGS) entry which is preliminary data.</text>
</comment>
<keyword evidence="2 5" id="KW-0863">Zinc-finger</keyword>
<feature type="domain" description="RING-type" evidence="7">
    <location>
        <begin position="247"/>
        <end position="287"/>
    </location>
</feature>
<dbReference type="InterPro" id="IPR017907">
    <property type="entry name" value="Znf_RING_CS"/>
</dbReference>
<dbReference type="PANTHER" id="PTHR45865">
    <property type="entry name" value="E3 UBIQUITIN-PROTEIN LIGASE SHPRH FAMILY MEMBER"/>
    <property type="match status" value="1"/>
</dbReference>
<proteinExistence type="predicted"/>
<dbReference type="SUPFAM" id="SSF52540">
    <property type="entry name" value="P-loop containing nucleoside triphosphate hydrolases"/>
    <property type="match status" value="1"/>
</dbReference>
<dbReference type="PANTHER" id="PTHR45865:SF1">
    <property type="entry name" value="E3 UBIQUITIN-PROTEIN LIGASE SHPRH"/>
    <property type="match status" value="1"/>
</dbReference>
<feature type="compositionally biased region" description="Polar residues" evidence="6">
    <location>
        <begin position="569"/>
        <end position="578"/>
    </location>
</feature>
<sequence>MNPGEGEADGEEYQRTLENQGEAEVYLQLYAALLADRREALLHERTLLALHDVREKKLRQTAAASRAAAALEELTSAKNNALEMPDDVVIQPEDQVTHAELSLQRKAILKKLGNKALRTIASDLHGVAASYQNDKDPEKLWAKNASNQLRRLITEQETLHAKLDADLMFMRKVFNQRIVYFRQLQEISDSVVQAEWEGPIGEAITEELAKNRALDLKVRAGRSKQRYLANLVQNKGKMDDDDEDDTCTLCKCEFVRGFITQCAHIFCEGCMQAWMAKKDGKNCPMCRVDIDPTALQRFTVGASQASEAKLASRAKLNGDDEIMPQSFREITYNTLHPEVLEAIHQVEALGDFGSKIQTLVKHILYLQVNDPGSKSIVFSAWADSLHIVQAALFHNGIRSLRIDQNSKGDGAAKIFRKDPEVSVLLLHGERENAGLNLTCASRVFLLESVVHHGFELQAIARIDRLGQTRPTEVYCYYAENTVERNILDLAARQGLSLYTKDNAAGTLNVSNFELDDSQKVIDSPTKKKVQKGDFIFQIDDMLAILFPHMYEDVEYLVPNEGVVSGGIGSQSANGSQSIPRPRHVNAVAGPSRLRQ</sequence>
<keyword evidence="9" id="KW-1185">Reference proteome</keyword>
<dbReference type="SMART" id="SM00184">
    <property type="entry name" value="RING"/>
    <property type="match status" value="1"/>
</dbReference>
<dbReference type="GO" id="GO:0005634">
    <property type="term" value="C:nucleus"/>
    <property type="evidence" value="ECO:0007669"/>
    <property type="project" value="TreeGrafter"/>
</dbReference>
<keyword evidence="4" id="KW-0862">Zinc</keyword>
<dbReference type="InterPro" id="IPR001841">
    <property type="entry name" value="Znf_RING"/>
</dbReference>
<feature type="region of interest" description="Disordered" evidence="6">
    <location>
        <begin position="567"/>
        <end position="595"/>
    </location>
</feature>
<dbReference type="PROSITE" id="PS00518">
    <property type="entry name" value="ZF_RING_1"/>
    <property type="match status" value="1"/>
</dbReference>
<dbReference type="Pfam" id="PF13920">
    <property type="entry name" value="zf-C3HC4_3"/>
    <property type="match status" value="1"/>
</dbReference>
<reference evidence="8" key="1">
    <citation type="submission" date="2022-07" db="EMBL/GenBank/DDBJ databases">
        <title>Genome Sequence of Leucocoprinus birnbaumii.</title>
        <authorList>
            <person name="Buettner E."/>
        </authorList>
    </citation>
    <scope>NUCLEOTIDE SEQUENCE</scope>
    <source>
        <strain evidence="8">VT141</strain>
    </source>
</reference>
<organism evidence="8 9">
    <name type="scientific">Leucocoprinus birnbaumii</name>
    <dbReference type="NCBI Taxonomy" id="56174"/>
    <lineage>
        <taxon>Eukaryota</taxon>
        <taxon>Fungi</taxon>
        <taxon>Dikarya</taxon>
        <taxon>Basidiomycota</taxon>
        <taxon>Agaricomycotina</taxon>
        <taxon>Agaricomycetes</taxon>
        <taxon>Agaricomycetidae</taxon>
        <taxon>Agaricales</taxon>
        <taxon>Agaricineae</taxon>
        <taxon>Agaricaceae</taxon>
        <taxon>Leucocoprinus</taxon>
    </lineage>
</organism>
<dbReference type="Gene3D" id="3.30.40.10">
    <property type="entry name" value="Zinc/RING finger domain, C3HC4 (zinc finger)"/>
    <property type="match status" value="1"/>
</dbReference>
<dbReference type="AlphaFoldDB" id="A0AAD5VEX8"/>
<dbReference type="Pfam" id="PF26021">
    <property type="entry name" value="Ferritin_C144_05"/>
    <property type="match status" value="1"/>
</dbReference>
<dbReference type="EMBL" id="JANIEX010002063">
    <property type="protein sequence ID" value="KAJ3552362.1"/>
    <property type="molecule type" value="Genomic_DNA"/>
</dbReference>
<dbReference type="SUPFAM" id="SSF57850">
    <property type="entry name" value="RING/U-box"/>
    <property type="match status" value="1"/>
</dbReference>
<dbReference type="GO" id="GO:0061630">
    <property type="term" value="F:ubiquitin protein ligase activity"/>
    <property type="evidence" value="ECO:0007669"/>
    <property type="project" value="TreeGrafter"/>
</dbReference>
<keyword evidence="3" id="KW-0378">Hydrolase</keyword>
<dbReference type="GO" id="GO:0006974">
    <property type="term" value="P:DNA damage response"/>
    <property type="evidence" value="ECO:0007669"/>
    <property type="project" value="TreeGrafter"/>
</dbReference>
<dbReference type="GO" id="GO:0016787">
    <property type="term" value="F:hydrolase activity"/>
    <property type="evidence" value="ECO:0007669"/>
    <property type="project" value="UniProtKB-KW"/>
</dbReference>
<evidence type="ECO:0000313" key="8">
    <source>
        <dbReference type="EMBL" id="KAJ3552362.1"/>
    </source>
</evidence>
<evidence type="ECO:0000313" key="9">
    <source>
        <dbReference type="Proteomes" id="UP001213000"/>
    </source>
</evidence>
<dbReference type="Proteomes" id="UP001213000">
    <property type="component" value="Unassembled WGS sequence"/>
</dbReference>
<evidence type="ECO:0000256" key="2">
    <source>
        <dbReference type="ARBA" id="ARBA00022771"/>
    </source>
</evidence>
<dbReference type="InterPro" id="IPR013083">
    <property type="entry name" value="Znf_RING/FYVE/PHD"/>
</dbReference>
<evidence type="ECO:0000256" key="3">
    <source>
        <dbReference type="ARBA" id="ARBA00022801"/>
    </source>
</evidence>
<protein>
    <recommendedName>
        <fullName evidence="7">RING-type domain-containing protein</fullName>
    </recommendedName>
</protein>
<accession>A0AAD5VEX8</accession>
<dbReference type="InterPro" id="IPR049730">
    <property type="entry name" value="SNF2/RAD54-like_C"/>
</dbReference>
<dbReference type="GO" id="GO:0000209">
    <property type="term" value="P:protein polyubiquitination"/>
    <property type="evidence" value="ECO:0007669"/>
    <property type="project" value="TreeGrafter"/>
</dbReference>
<dbReference type="InterPro" id="IPR052583">
    <property type="entry name" value="ATP-helicase/E3_Ub-Ligase"/>
</dbReference>
<evidence type="ECO:0000256" key="4">
    <source>
        <dbReference type="ARBA" id="ARBA00022833"/>
    </source>
</evidence>
<evidence type="ECO:0000259" key="7">
    <source>
        <dbReference type="PROSITE" id="PS50089"/>
    </source>
</evidence>
<dbReference type="GO" id="GO:0008270">
    <property type="term" value="F:zinc ion binding"/>
    <property type="evidence" value="ECO:0007669"/>
    <property type="project" value="UniProtKB-KW"/>
</dbReference>
<dbReference type="CDD" id="cd18793">
    <property type="entry name" value="SF2_C_SNF"/>
    <property type="match status" value="1"/>
</dbReference>
<keyword evidence="1" id="KW-0479">Metal-binding</keyword>
<evidence type="ECO:0000256" key="1">
    <source>
        <dbReference type="ARBA" id="ARBA00022723"/>
    </source>
</evidence>
<name>A0AAD5VEX8_9AGAR</name>